<dbReference type="EMBL" id="AMZH03008170">
    <property type="protein sequence ID" value="RRT59525.1"/>
    <property type="molecule type" value="Genomic_DNA"/>
</dbReference>
<feature type="non-terminal residue" evidence="1">
    <location>
        <position position="1"/>
    </location>
</feature>
<reference evidence="1 2" key="1">
    <citation type="journal article" date="2014" name="Agronomy (Basel)">
        <title>A Draft Genome Sequence for Ensete ventricosum, the Drought-Tolerant Tree Against Hunger.</title>
        <authorList>
            <person name="Harrison J."/>
            <person name="Moore K.A."/>
            <person name="Paszkiewicz K."/>
            <person name="Jones T."/>
            <person name="Grant M."/>
            <person name="Ambacheew D."/>
            <person name="Muzemil S."/>
            <person name="Studholme D.J."/>
        </authorList>
    </citation>
    <scope>NUCLEOTIDE SEQUENCE [LARGE SCALE GENOMIC DNA]</scope>
</reference>
<dbReference type="PANTHER" id="PTHR14000">
    <property type="entry name" value="FINGER CCCH DOMAIN PROTEIN, PUTATIVE (DUF3755)-RELATED"/>
    <property type="match status" value="1"/>
</dbReference>
<protein>
    <submittedName>
        <fullName evidence="1">Uncharacterized protein</fullName>
    </submittedName>
</protein>
<dbReference type="PANTHER" id="PTHR14000:SF6">
    <property type="entry name" value="OS02G0631200 PROTEIN"/>
    <property type="match status" value="1"/>
</dbReference>
<accession>A0A444F8V3</accession>
<evidence type="ECO:0000313" key="1">
    <source>
        <dbReference type="EMBL" id="RRT59525.1"/>
    </source>
</evidence>
<name>A0A444F8V3_ENSVE</name>
<gene>
    <name evidence="1" type="ORF">B296_00024362</name>
</gene>
<evidence type="ECO:0000313" key="2">
    <source>
        <dbReference type="Proteomes" id="UP000287651"/>
    </source>
</evidence>
<dbReference type="AlphaFoldDB" id="A0A444F8V3"/>
<comment type="caution">
    <text evidence="1">The sequence shown here is derived from an EMBL/GenBank/DDBJ whole genome shotgun (WGS) entry which is preliminary data.</text>
</comment>
<dbReference type="Proteomes" id="UP000287651">
    <property type="component" value="Unassembled WGS sequence"/>
</dbReference>
<proteinExistence type="predicted"/>
<organism evidence="1 2">
    <name type="scientific">Ensete ventricosum</name>
    <name type="common">Abyssinian banana</name>
    <name type="synonym">Musa ensete</name>
    <dbReference type="NCBI Taxonomy" id="4639"/>
    <lineage>
        <taxon>Eukaryota</taxon>
        <taxon>Viridiplantae</taxon>
        <taxon>Streptophyta</taxon>
        <taxon>Embryophyta</taxon>
        <taxon>Tracheophyta</taxon>
        <taxon>Spermatophyta</taxon>
        <taxon>Magnoliopsida</taxon>
        <taxon>Liliopsida</taxon>
        <taxon>Zingiberales</taxon>
        <taxon>Musaceae</taxon>
        <taxon>Ensete</taxon>
    </lineage>
</organism>
<sequence>YANEPNIMKYIKIAARLPDKTVRDVAMRCQLMTKKEIGKRRKLEDYHADKKVKDSKVYAPGSSHLKEEPRFW</sequence>